<evidence type="ECO:0000313" key="3">
    <source>
        <dbReference type="Proteomes" id="UP000252182"/>
    </source>
</evidence>
<dbReference type="Pfam" id="PF07883">
    <property type="entry name" value="Cupin_2"/>
    <property type="match status" value="1"/>
</dbReference>
<protein>
    <submittedName>
        <fullName evidence="2">3-hydroxyanthranilate 3,4-dioxygenase</fullName>
        <ecNumber evidence="2">1.13.11.6</ecNumber>
    </submittedName>
</protein>
<name>A0A345DBK7_9BURK</name>
<dbReference type="CDD" id="cd02226">
    <property type="entry name" value="cupin_YdbB-like"/>
    <property type="match status" value="1"/>
</dbReference>
<keyword evidence="3" id="KW-1185">Reference proteome</keyword>
<keyword evidence="2" id="KW-0223">Dioxygenase</keyword>
<feature type="domain" description="Cupin type-2" evidence="1">
    <location>
        <begin position="35"/>
        <end position="97"/>
    </location>
</feature>
<evidence type="ECO:0000313" key="2">
    <source>
        <dbReference type="EMBL" id="AXF85745.1"/>
    </source>
</evidence>
<proteinExistence type="predicted"/>
<organism evidence="2 3">
    <name type="scientific">Ephemeroptericola cinctiostellae</name>
    <dbReference type="NCBI Taxonomy" id="2268024"/>
    <lineage>
        <taxon>Bacteria</taxon>
        <taxon>Pseudomonadati</taxon>
        <taxon>Pseudomonadota</taxon>
        <taxon>Betaproteobacteria</taxon>
        <taxon>Burkholderiales</taxon>
        <taxon>Burkholderiaceae</taxon>
        <taxon>Ephemeroptericola</taxon>
    </lineage>
</organism>
<dbReference type="InterPro" id="IPR014710">
    <property type="entry name" value="RmlC-like_jellyroll"/>
</dbReference>
<dbReference type="Proteomes" id="UP000252182">
    <property type="component" value="Chromosome"/>
</dbReference>
<gene>
    <name evidence="2" type="primary">nbaC</name>
    <name evidence="2" type="ORF">DTO96_101481</name>
</gene>
<sequence length="105" mass="11932">MNAINITSQLPNLLEPWSPNVLAQFDGHDIMIGLGRKDYPWHTHTDFDDVFLVIQGHLTLEMRLAEGIKRVELNAGELFIVPRNVEHRPIAKGDVYFLLIEPTAS</sequence>
<dbReference type="OrthoDB" id="9794183at2"/>
<dbReference type="InterPro" id="IPR011051">
    <property type="entry name" value="RmlC_Cupin_sf"/>
</dbReference>
<dbReference type="KEGG" id="hyf:DTO96_101481"/>
<dbReference type="SUPFAM" id="SSF51182">
    <property type="entry name" value="RmlC-like cupins"/>
    <property type="match status" value="1"/>
</dbReference>
<reference evidence="3" key="1">
    <citation type="submission" date="2018-07" db="EMBL/GenBank/DDBJ databases">
        <authorList>
            <person name="Kim H."/>
        </authorList>
    </citation>
    <scope>NUCLEOTIDE SEQUENCE [LARGE SCALE GENOMIC DNA]</scope>
    <source>
        <strain evidence="3">F02</strain>
    </source>
</reference>
<dbReference type="GO" id="GO:0000334">
    <property type="term" value="F:3-hydroxyanthranilate 3,4-dioxygenase activity"/>
    <property type="evidence" value="ECO:0007669"/>
    <property type="project" value="UniProtKB-EC"/>
</dbReference>
<accession>A0A345DBK7</accession>
<dbReference type="EMBL" id="CP031124">
    <property type="protein sequence ID" value="AXF85745.1"/>
    <property type="molecule type" value="Genomic_DNA"/>
</dbReference>
<dbReference type="RefSeq" id="WP_114562906.1">
    <property type="nucleotide sequence ID" value="NZ_CP031124.1"/>
</dbReference>
<dbReference type="InterPro" id="IPR013096">
    <property type="entry name" value="Cupin_2"/>
</dbReference>
<evidence type="ECO:0000259" key="1">
    <source>
        <dbReference type="Pfam" id="PF07883"/>
    </source>
</evidence>
<dbReference type="Gene3D" id="2.60.120.10">
    <property type="entry name" value="Jelly Rolls"/>
    <property type="match status" value="1"/>
</dbReference>
<dbReference type="AlphaFoldDB" id="A0A345DBK7"/>
<keyword evidence="2" id="KW-0560">Oxidoreductase</keyword>
<dbReference type="EC" id="1.13.11.6" evidence="2"/>